<dbReference type="Proteomes" id="UP000053372">
    <property type="component" value="Unassembled WGS sequence"/>
</dbReference>
<reference evidence="2 3" key="1">
    <citation type="journal article" date="2015" name="Genome Announc.">
        <title>Draft Genome of the Euendolithic (true boring) Cyanobacterium Mastigocoleus testarum strain BC008.</title>
        <authorList>
            <person name="Guida B.S."/>
            <person name="Garcia-Pichel F."/>
        </authorList>
    </citation>
    <scope>NUCLEOTIDE SEQUENCE [LARGE SCALE GENOMIC DNA]</scope>
    <source>
        <strain evidence="2 3">BC008</strain>
    </source>
</reference>
<dbReference type="InterPro" id="IPR029063">
    <property type="entry name" value="SAM-dependent_MTases_sf"/>
</dbReference>
<dbReference type="GO" id="GO:0008168">
    <property type="term" value="F:methyltransferase activity"/>
    <property type="evidence" value="ECO:0007669"/>
    <property type="project" value="UniProtKB-KW"/>
</dbReference>
<dbReference type="Pfam" id="PF13649">
    <property type="entry name" value="Methyltransf_25"/>
    <property type="match status" value="1"/>
</dbReference>
<evidence type="ECO:0000259" key="1">
    <source>
        <dbReference type="Pfam" id="PF13649"/>
    </source>
</evidence>
<protein>
    <submittedName>
        <fullName evidence="2">SAM-dependent methyltransferase</fullName>
    </submittedName>
</protein>
<comment type="caution">
    <text evidence="2">The sequence shown here is derived from an EMBL/GenBank/DDBJ whole genome shotgun (WGS) entry which is preliminary data.</text>
</comment>
<feature type="domain" description="Methyltransferase" evidence="1">
    <location>
        <begin position="53"/>
        <end position="144"/>
    </location>
</feature>
<organism evidence="2 3">
    <name type="scientific">Mastigocoleus testarum BC008</name>
    <dbReference type="NCBI Taxonomy" id="371196"/>
    <lineage>
        <taxon>Bacteria</taxon>
        <taxon>Bacillati</taxon>
        <taxon>Cyanobacteriota</taxon>
        <taxon>Cyanophyceae</taxon>
        <taxon>Nostocales</taxon>
        <taxon>Hapalosiphonaceae</taxon>
        <taxon>Mastigocoleus</taxon>
    </lineage>
</organism>
<proteinExistence type="predicted"/>
<accession>A0A0V7ZST2</accession>
<keyword evidence="2" id="KW-0489">Methyltransferase</keyword>
<dbReference type="OrthoDB" id="9791837at2"/>
<name>A0A0V7ZST2_9CYAN</name>
<keyword evidence="3" id="KW-1185">Reference proteome</keyword>
<dbReference type="SUPFAM" id="SSF53335">
    <property type="entry name" value="S-adenosyl-L-methionine-dependent methyltransferases"/>
    <property type="match status" value="1"/>
</dbReference>
<keyword evidence="2" id="KW-0808">Transferase</keyword>
<dbReference type="InterPro" id="IPR041698">
    <property type="entry name" value="Methyltransf_25"/>
</dbReference>
<dbReference type="GO" id="GO:0032259">
    <property type="term" value="P:methylation"/>
    <property type="evidence" value="ECO:0007669"/>
    <property type="project" value="UniProtKB-KW"/>
</dbReference>
<dbReference type="AlphaFoldDB" id="A0A0V7ZST2"/>
<dbReference type="CDD" id="cd02440">
    <property type="entry name" value="AdoMet_MTases"/>
    <property type="match status" value="1"/>
</dbReference>
<sequence>MQESCQNKEQVQKHYQNIAVNFDELWTYSQDFIIFISEKIVKKLEFKSQDIFLDLGCGTGLFTKEINNIVGFDNPVICCDISANMLAQLSDNSDYKCVAMDAVEFSRQSYEYDKILIKEMIHHLNVNEQEKLTENIFARLHLGGKFLLILLPPTIEYPLFEAALSRYEELQPDYKYLVELFNKTGFKTSVDFVEYPLSIPKNRYIMMVKNRYMSLLSSFDDNEIQEGVFEIEQKYSDKDILEFNDRFVCIVGEKY</sequence>
<evidence type="ECO:0000313" key="2">
    <source>
        <dbReference type="EMBL" id="KST67530.1"/>
    </source>
</evidence>
<evidence type="ECO:0000313" key="3">
    <source>
        <dbReference type="Proteomes" id="UP000053372"/>
    </source>
</evidence>
<dbReference type="EMBL" id="LMTZ01000087">
    <property type="protein sequence ID" value="KST67530.1"/>
    <property type="molecule type" value="Genomic_DNA"/>
</dbReference>
<dbReference type="Gene3D" id="3.40.50.150">
    <property type="entry name" value="Vaccinia Virus protein VP39"/>
    <property type="match status" value="1"/>
</dbReference>
<gene>
    <name evidence="2" type="ORF">BC008_30150</name>
</gene>